<accession>A0ABU3BN64</accession>
<feature type="signal peptide" evidence="1">
    <location>
        <begin position="1"/>
        <end position="18"/>
    </location>
</feature>
<dbReference type="SUPFAM" id="SSF49464">
    <property type="entry name" value="Carboxypeptidase regulatory domain-like"/>
    <property type="match status" value="1"/>
</dbReference>
<dbReference type="Gene3D" id="2.60.40.1120">
    <property type="entry name" value="Carboxypeptidase-like, regulatory domain"/>
    <property type="match status" value="1"/>
</dbReference>
<dbReference type="EMBL" id="JAVRHT010000003">
    <property type="protein sequence ID" value="MDT0630666.1"/>
    <property type="molecule type" value="Genomic_DNA"/>
</dbReference>
<dbReference type="Proteomes" id="UP001267426">
    <property type="component" value="Unassembled WGS sequence"/>
</dbReference>
<dbReference type="Pfam" id="PF13620">
    <property type="entry name" value="CarboxypepD_reg"/>
    <property type="match status" value="1"/>
</dbReference>
<evidence type="ECO:0000313" key="3">
    <source>
        <dbReference type="Proteomes" id="UP001267426"/>
    </source>
</evidence>
<comment type="caution">
    <text evidence="2">The sequence shown here is derived from an EMBL/GenBank/DDBJ whole genome shotgun (WGS) entry which is preliminary data.</text>
</comment>
<dbReference type="InterPro" id="IPR008969">
    <property type="entry name" value="CarboxyPept-like_regulatory"/>
</dbReference>
<evidence type="ECO:0000313" key="2">
    <source>
        <dbReference type="EMBL" id="MDT0630666.1"/>
    </source>
</evidence>
<organism evidence="2 3">
    <name type="scientific">Rubrivirga litoralis</name>
    <dbReference type="NCBI Taxonomy" id="3075598"/>
    <lineage>
        <taxon>Bacteria</taxon>
        <taxon>Pseudomonadati</taxon>
        <taxon>Rhodothermota</taxon>
        <taxon>Rhodothermia</taxon>
        <taxon>Rhodothermales</taxon>
        <taxon>Rubricoccaceae</taxon>
        <taxon>Rubrivirga</taxon>
    </lineage>
</organism>
<evidence type="ECO:0000256" key="1">
    <source>
        <dbReference type="SAM" id="SignalP"/>
    </source>
</evidence>
<gene>
    <name evidence="2" type="ORF">RM540_02805</name>
</gene>
<dbReference type="PROSITE" id="PS51257">
    <property type="entry name" value="PROKAR_LIPOPROTEIN"/>
    <property type="match status" value="1"/>
</dbReference>
<proteinExistence type="predicted"/>
<dbReference type="RefSeq" id="WP_311661929.1">
    <property type="nucleotide sequence ID" value="NZ_JAVRHT010000003.1"/>
</dbReference>
<reference evidence="2 3" key="1">
    <citation type="submission" date="2023-09" db="EMBL/GenBank/DDBJ databases">
        <authorList>
            <person name="Rey-Velasco X."/>
        </authorList>
    </citation>
    <scope>NUCLEOTIDE SEQUENCE [LARGE SCALE GENOMIC DNA]</scope>
    <source>
        <strain evidence="2 3">F394</strain>
    </source>
</reference>
<protein>
    <submittedName>
        <fullName evidence="2">Carboxypeptidase regulatory-like domain-containing protein</fullName>
    </submittedName>
</protein>
<feature type="chain" id="PRO_5046118033" evidence="1">
    <location>
        <begin position="19"/>
        <end position="146"/>
    </location>
</feature>
<sequence>MRLLPPAPLLVGAALALAACGTVVPYSLAPEWLAPDLVPPTEASAVVVTGDEAAALSGRTALDGRVLDETTGRPVAGVAIAGGRGGAAVTDADGRFTLDVDAGGVALVAERAGYAPAEAALQVAPDTRAGVLILLSPRLTPNGRGG</sequence>
<keyword evidence="3" id="KW-1185">Reference proteome</keyword>
<name>A0ABU3BN64_9BACT</name>
<keyword evidence="1" id="KW-0732">Signal</keyword>